<dbReference type="OrthoDB" id="408631at2759"/>
<dbReference type="InterPro" id="IPR002018">
    <property type="entry name" value="CarbesteraseB"/>
</dbReference>
<feature type="domain" description="Carboxylesterase type B" evidence="4">
    <location>
        <begin position="29"/>
        <end position="553"/>
    </location>
</feature>
<dbReference type="PROSITE" id="PS00122">
    <property type="entry name" value="CARBOXYLESTERASE_B_1"/>
    <property type="match status" value="1"/>
</dbReference>
<dbReference type="EC" id="3.1.1.-" evidence="3"/>
<accession>A0A9P9CYW7</accession>
<dbReference type="EMBL" id="JAGMUU010000073">
    <property type="protein sequence ID" value="KAH7109376.1"/>
    <property type="molecule type" value="Genomic_DNA"/>
</dbReference>
<dbReference type="PANTHER" id="PTHR43918:SF4">
    <property type="entry name" value="CARBOXYLIC ESTER HYDROLASE"/>
    <property type="match status" value="1"/>
</dbReference>
<comment type="similarity">
    <text evidence="1 3">Belongs to the type-B carboxylesterase/lipase family.</text>
</comment>
<name>A0A9P9CYW7_9HYPO</name>
<feature type="signal peptide" evidence="3">
    <location>
        <begin position="1"/>
        <end position="20"/>
    </location>
</feature>
<dbReference type="Pfam" id="PF00135">
    <property type="entry name" value="COesterase"/>
    <property type="match status" value="1"/>
</dbReference>
<keyword evidence="2 3" id="KW-0378">Hydrolase</keyword>
<evidence type="ECO:0000313" key="6">
    <source>
        <dbReference type="Proteomes" id="UP000717696"/>
    </source>
</evidence>
<evidence type="ECO:0000259" key="4">
    <source>
        <dbReference type="Pfam" id="PF00135"/>
    </source>
</evidence>
<dbReference type="Proteomes" id="UP000717696">
    <property type="component" value="Unassembled WGS sequence"/>
</dbReference>
<keyword evidence="3" id="KW-0732">Signal</keyword>
<dbReference type="PROSITE" id="PS00941">
    <property type="entry name" value="CARBOXYLESTERASE_B_2"/>
    <property type="match status" value="1"/>
</dbReference>
<dbReference type="AlphaFoldDB" id="A0A9P9CYW7"/>
<dbReference type="InterPro" id="IPR050654">
    <property type="entry name" value="AChE-related_enzymes"/>
</dbReference>
<reference evidence="5" key="1">
    <citation type="journal article" date="2021" name="Nat. Commun.">
        <title>Genetic determinants of endophytism in the Arabidopsis root mycobiome.</title>
        <authorList>
            <person name="Mesny F."/>
            <person name="Miyauchi S."/>
            <person name="Thiergart T."/>
            <person name="Pickel B."/>
            <person name="Atanasova L."/>
            <person name="Karlsson M."/>
            <person name="Huettel B."/>
            <person name="Barry K.W."/>
            <person name="Haridas S."/>
            <person name="Chen C."/>
            <person name="Bauer D."/>
            <person name="Andreopoulos W."/>
            <person name="Pangilinan J."/>
            <person name="LaButti K."/>
            <person name="Riley R."/>
            <person name="Lipzen A."/>
            <person name="Clum A."/>
            <person name="Drula E."/>
            <person name="Henrissat B."/>
            <person name="Kohler A."/>
            <person name="Grigoriev I.V."/>
            <person name="Martin F.M."/>
            <person name="Hacquard S."/>
        </authorList>
    </citation>
    <scope>NUCLEOTIDE SEQUENCE</scope>
    <source>
        <strain evidence="5">MPI-CAGE-AT-0021</strain>
    </source>
</reference>
<evidence type="ECO:0000313" key="5">
    <source>
        <dbReference type="EMBL" id="KAH7109376.1"/>
    </source>
</evidence>
<dbReference type="InterPro" id="IPR029058">
    <property type="entry name" value="AB_hydrolase_fold"/>
</dbReference>
<dbReference type="InterPro" id="IPR019819">
    <property type="entry name" value="Carboxylesterase_B_CS"/>
</dbReference>
<protein>
    <recommendedName>
        <fullName evidence="3">Carboxylic ester hydrolase</fullName>
        <ecNumber evidence="3">3.1.1.-</ecNumber>
    </recommendedName>
</protein>
<gene>
    <name evidence="5" type="ORF">B0J13DRAFT_663745</name>
</gene>
<dbReference type="SUPFAM" id="SSF53474">
    <property type="entry name" value="alpha/beta-Hydrolases"/>
    <property type="match status" value="1"/>
</dbReference>
<dbReference type="GO" id="GO:0052689">
    <property type="term" value="F:carboxylic ester hydrolase activity"/>
    <property type="evidence" value="ECO:0007669"/>
    <property type="project" value="TreeGrafter"/>
</dbReference>
<feature type="chain" id="PRO_5040537658" description="Carboxylic ester hydrolase" evidence="3">
    <location>
        <begin position="21"/>
        <end position="584"/>
    </location>
</feature>
<proteinExistence type="inferred from homology"/>
<comment type="caution">
    <text evidence="5">The sequence shown here is derived from an EMBL/GenBank/DDBJ whole genome shotgun (WGS) entry which is preliminary data.</text>
</comment>
<sequence>MHHLILISTAVLGCLPFVLSSSAGDAALPTVNIRNGTLVGTRIYSSYQESFLGIPYAQPPVGQLRFARPEPLESRWPSPRNATDYGPFCLGNAFRLVGFSQESNSYRQNEDCLTINVVRPITAPASKHQPSSSAKGPLPVLVWLYGGGFQEGGSGDARYDMSNLVKKSFEIGRPIIGVSFNYRVGIFGFASGRPFKEAGTANLGIHDQRLALRWIQENIKAFGGDPTRVTITGESAGAASVGLHLIANNGRNDRLFNGAIAQSGGPLYYIPQMSEVVQDAQLDALIKEVDCLNSTDSISCLRQIPAEALKQASMGVLWNPVTDQDLFLDLPSVALAKGAFVPVPLLIGSNTNEGTPFMPLFSNISASEPSDFSATLRSYFGPTKELNETIQRLDEFYSAAMEDDIESALGTVLANPKHPYGPLYGKISTLLGDLLFTAGRRITAEAWAAKGLPAYSYRFDTVPAGVDPETLGAAHFQEVAFVFGNTEGKGYDINPFSITDPRIRAKYLDMSELMSRMWISFTNSGTPNNHRVRHFKVQWPEYEKQNPRNIVFNATAGAKLEADDYRREAIDYIRNTAASFNRKF</sequence>
<evidence type="ECO:0000256" key="1">
    <source>
        <dbReference type="ARBA" id="ARBA00005964"/>
    </source>
</evidence>
<organism evidence="5 6">
    <name type="scientific">Dactylonectria estremocensis</name>
    <dbReference type="NCBI Taxonomy" id="1079267"/>
    <lineage>
        <taxon>Eukaryota</taxon>
        <taxon>Fungi</taxon>
        <taxon>Dikarya</taxon>
        <taxon>Ascomycota</taxon>
        <taxon>Pezizomycotina</taxon>
        <taxon>Sordariomycetes</taxon>
        <taxon>Hypocreomycetidae</taxon>
        <taxon>Hypocreales</taxon>
        <taxon>Nectriaceae</taxon>
        <taxon>Dactylonectria</taxon>
    </lineage>
</organism>
<keyword evidence="6" id="KW-1185">Reference proteome</keyword>
<dbReference type="PANTHER" id="PTHR43918">
    <property type="entry name" value="ACETYLCHOLINESTERASE"/>
    <property type="match status" value="1"/>
</dbReference>
<evidence type="ECO:0000256" key="2">
    <source>
        <dbReference type="ARBA" id="ARBA00022801"/>
    </source>
</evidence>
<dbReference type="Gene3D" id="3.40.50.1820">
    <property type="entry name" value="alpha/beta hydrolase"/>
    <property type="match status" value="1"/>
</dbReference>
<evidence type="ECO:0000256" key="3">
    <source>
        <dbReference type="RuleBase" id="RU361235"/>
    </source>
</evidence>
<dbReference type="InterPro" id="IPR019826">
    <property type="entry name" value="Carboxylesterase_B_AS"/>
</dbReference>